<gene>
    <name evidence="2" type="ORF">GCM10009097_06900</name>
</gene>
<protein>
    <submittedName>
        <fullName evidence="2">Uncharacterized protein</fullName>
    </submittedName>
</protein>
<feature type="region of interest" description="Disordered" evidence="1">
    <location>
        <begin position="80"/>
        <end position="117"/>
    </location>
</feature>
<evidence type="ECO:0000313" key="2">
    <source>
        <dbReference type="EMBL" id="GAA0493652.1"/>
    </source>
</evidence>
<evidence type="ECO:0000313" key="3">
    <source>
        <dbReference type="Proteomes" id="UP001501706"/>
    </source>
</evidence>
<evidence type="ECO:0000256" key="1">
    <source>
        <dbReference type="SAM" id="MobiDB-lite"/>
    </source>
</evidence>
<sequence>MTQPKQRTLARAAGYLCTRIVGHAASTLRNPGGTDVALHLHGEEVAPVTTGGYGVVPVSLGTIVLTQDQARAIAQSLLAAADSAGSPPAPAPEPTAPVPSAPTAPRAHGKARARAKA</sequence>
<organism evidence="2 3">
    <name type="scientific">Pigmentiphaga daeguensis</name>
    <dbReference type="NCBI Taxonomy" id="414049"/>
    <lineage>
        <taxon>Bacteria</taxon>
        <taxon>Pseudomonadati</taxon>
        <taxon>Pseudomonadota</taxon>
        <taxon>Betaproteobacteria</taxon>
        <taxon>Burkholderiales</taxon>
        <taxon>Alcaligenaceae</taxon>
        <taxon>Pigmentiphaga</taxon>
    </lineage>
</organism>
<dbReference type="EMBL" id="BAAAEN010000002">
    <property type="protein sequence ID" value="GAA0493652.1"/>
    <property type="molecule type" value="Genomic_DNA"/>
</dbReference>
<comment type="caution">
    <text evidence="2">The sequence shown here is derived from an EMBL/GenBank/DDBJ whole genome shotgun (WGS) entry which is preliminary data.</text>
</comment>
<name>A0ABN1BBB0_9BURK</name>
<proteinExistence type="predicted"/>
<accession>A0ABN1BBB0</accession>
<dbReference type="Proteomes" id="UP001501706">
    <property type="component" value="Unassembled WGS sequence"/>
</dbReference>
<feature type="compositionally biased region" description="Pro residues" evidence="1">
    <location>
        <begin position="87"/>
        <end position="102"/>
    </location>
</feature>
<dbReference type="RefSeq" id="WP_343927151.1">
    <property type="nucleotide sequence ID" value="NZ_BAAAEN010000002.1"/>
</dbReference>
<feature type="compositionally biased region" description="Basic residues" evidence="1">
    <location>
        <begin position="107"/>
        <end position="117"/>
    </location>
</feature>
<keyword evidence="3" id="KW-1185">Reference proteome</keyword>
<reference evidence="2 3" key="1">
    <citation type="journal article" date="2019" name="Int. J. Syst. Evol. Microbiol.">
        <title>The Global Catalogue of Microorganisms (GCM) 10K type strain sequencing project: providing services to taxonomists for standard genome sequencing and annotation.</title>
        <authorList>
            <consortium name="The Broad Institute Genomics Platform"/>
            <consortium name="The Broad Institute Genome Sequencing Center for Infectious Disease"/>
            <person name="Wu L."/>
            <person name="Ma J."/>
        </authorList>
    </citation>
    <scope>NUCLEOTIDE SEQUENCE [LARGE SCALE GENOMIC DNA]</scope>
    <source>
        <strain evidence="2 3">JCM 14330</strain>
    </source>
</reference>